<dbReference type="Proteomes" id="UP000003240">
    <property type="component" value="Unassembled WGS sequence"/>
</dbReference>
<keyword evidence="3" id="KW-1185">Reference proteome</keyword>
<dbReference type="OrthoDB" id="9790239at2"/>
<dbReference type="InterPro" id="IPR004509">
    <property type="entry name" value="Competence_ComEA_HhH"/>
</dbReference>
<organism evidence="2 3">
    <name type="scientific">Acetonema longum DSM 6540</name>
    <dbReference type="NCBI Taxonomy" id="1009370"/>
    <lineage>
        <taxon>Bacteria</taxon>
        <taxon>Bacillati</taxon>
        <taxon>Bacillota</taxon>
        <taxon>Negativicutes</taxon>
        <taxon>Acetonemataceae</taxon>
        <taxon>Acetonema</taxon>
    </lineage>
</organism>
<evidence type="ECO:0000313" key="3">
    <source>
        <dbReference type="Proteomes" id="UP000003240"/>
    </source>
</evidence>
<accession>F7NKU8</accession>
<dbReference type="Gene3D" id="1.10.150.310">
    <property type="entry name" value="Tex RuvX-like domain-like"/>
    <property type="match status" value="1"/>
</dbReference>
<dbReference type="GO" id="GO:0006281">
    <property type="term" value="P:DNA repair"/>
    <property type="evidence" value="ECO:0007669"/>
    <property type="project" value="InterPro"/>
</dbReference>
<evidence type="ECO:0000313" key="2">
    <source>
        <dbReference type="EMBL" id="EGO63291.1"/>
    </source>
</evidence>
<dbReference type="EMBL" id="AFGF01000121">
    <property type="protein sequence ID" value="EGO63291.1"/>
    <property type="molecule type" value="Genomic_DNA"/>
</dbReference>
<feature type="domain" description="Helix-hairpin-helix DNA-binding motif class 1" evidence="1">
    <location>
        <begin position="175"/>
        <end position="194"/>
    </location>
</feature>
<evidence type="ECO:0000259" key="1">
    <source>
        <dbReference type="SMART" id="SM00278"/>
    </source>
</evidence>
<dbReference type="PANTHER" id="PTHR21180:SF32">
    <property type="entry name" value="ENDONUCLEASE_EXONUCLEASE_PHOSPHATASE FAMILY DOMAIN-CONTAINING PROTEIN 1"/>
    <property type="match status" value="1"/>
</dbReference>
<dbReference type="GO" id="GO:0015627">
    <property type="term" value="C:type II protein secretion system complex"/>
    <property type="evidence" value="ECO:0007669"/>
    <property type="project" value="TreeGrafter"/>
</dbReference>
<dbReference type="SMART" id="SM00278">
    <property type="entry name" value="HhH1"/>
    <property type="match status" value="2"/>
</dbReference>
<feature type="domain" description="Helix-hairpin-helix DNA-binding motif class 1" evidence="1">
    <location>
        <begin position="145"/>
        <end position="164"/>
    </location>
</feature>
<name>F7NKU8_9FIRM</name>
<dbReference type="AlphaFoldDB" id="F7NKU8"/>
<dbReference type="eggNOG" id="COG1555">
    <property type="taxonomic scope" value="Bacteria"/>
</dbReference>
<dbReference type="PANTHER" id="PTHR21180">
    <property type="entry name" value="ENDONUCLEASE/EXONUCLEASE/PHOSPHATASE FAMILY DOMAIN-CONTAINING PROTEIN 1"/>
    <property type="match status" value="1"/>
</dbReference>
<reference evidence="2 3" key="1">
    <citation type="journal article" date="2011" name="EMBO J.">
        <title>Structural diversity of bacterial flagellar motors.</title>
        <authorList>
            <person name="Chen S."/>
            <person name="Beeby M."/>
            <person name="Murphy G.E."/>
            <person name="Leadbetter J.R."/>
            <person name="Hendrixson D.R."/>
            <person name="Briegel A."/>
            <person name="Li Z."/>
            <person name="Shi J."/>
            <person name="Tocheva E.I."/>
            <person name="Muller A."/>
            <person name="Dobro M.J."/>
            <person name="Jensen G.J."/>
        </authorList>
    </citation>
    <scope>NUCLEOTIDE SEQUENCE [LARGE SCALE GENOMIC DNA]</scope>
    <source>
        <strain evidence="2 3">DSM 6540</strain>
    </source>
</reference>
<dbReference type="InterPro" id="IPR051675">
    <property type="entry name" value="Endo/Exo/Phosphatase_dom_1"/>
</dbReference>
<dbReference type="NCBIfam" id="TIGR00426">
    <property type="entry name" value="competence protein ComEA helix-hairpin-helix repeat region"/>
    <property type="match status" value="1"/>
</dbReference>
<dbReference type="InterPro" id="IPR003583">
    <property type="entry name" value="Hlx-hairpin-Hlx_DNA-bd_motif"/>
</dbReference>
<dbReference type="RefSeq" id="WP_004096636.1">
    <property type="nucleotide sequence ID" value="NZ_AFGF01000121.1"/>
</dbReference>
<proteinExistence type="predicted"/>
<dbReference type="Pfam" id="PF12836">
    <property type="entry name" value="HHH_3"/>
    <property type="match status" value="1"/>
</dbReference>
<sequence>MDERRRKYLLVIVVAAVILLGSSYSYWQQSTLPHQASIATESPLAIAKMPDADPVVYVSGFVVKPGVMRIAENSRVIDAVNAAGGLAIGADVSRVNLAQKVKDGMHIQVPGSYVPSGPGAPAATGGSNGTAVSGDKININTADKNQLDSLPGIGPALADRIIQYRQENGMFSAIEDIQKVSGVGAAKFNQLKDRITI</sequence>
<dbReference type="GO" id="GO:0015628">
    <property type="term" value="P:protein secretion by the type II secretion system"/>
    <property type="evidence" value="ECO:0007669"/>
    <property type="project" value="TreeGrafter"/>
</dbReference>
<dbReference type="Gene3D" id="3.10.560.10">
    <property type="entry name" value="Outer membrane lipoprotein wza domain like"/>
    <property type="match status" value="1"/>
</dbReference>
<dbReference type="InterPro" id="IPR019554">
    <property type="entry name" value="Soluble_ligand-bd"/>
</dbReference>
<dbReference type="STRING" id="1009370.ALO_13584"/>
<dbReference type="Pfam" id="PF10531">
    <property type="entry name" value="SLBB"/>
    <property type="match status" value="1"/>
</dbReference>
<comment type="caution">
    <text evidence="2">The sequence shown here is derived from an EMBL/GenBank/DDBJ whole genome shotgun (WGS) entry which is preliminary data.</text>
</comment>
<dbReference type="SUPFAM" id="SSF47781">
    <property type="entry name" value="RuvA domain 2-like"/>
    <property type="match status" value="1"/>
</dbReference>
<gene>
    <name evidence="2" type="ORF">ALO_13584</name>
</gene>
<dbReference type="GO" id="GO:0003677">
    <property type="term" value="F:DNA binding"/>
    <property type="evidence" value="ECO:0007669"/>
    <property type="project" value="InterPro"/>
</dbReference>
<dbReference type="InterPro" id="IPR010994">
    <property type="entry name" value="RuvA_2-like"/>
</dbReference>
<protein>
    <submittedName>
        <fullName evidence="2">ComEA protein</fullName>
    </submittedName>
</protein>